<protein>
    <recommendedName>
        <fullName evidence="3">DUF1877 family protein</fullName>
    </recommendedName>
</protein>
<keyword evidence="2" id="KW-1185">Reference proteome</keyword>
<dbReference type="InterPro" id="IPR035944">
    <property type="entry name" value="YfbM-like_sf"/>
</dbReference>
<dbReference type="EMBL" id="BMMS01000011">
    <property type="protein sequence ID" value="GGO88307.1"/>
    <property type="molecule type" value="Genomic_DNA"/>
</dbReference>
<dbReference type="RefSeq" id="WP_189132043.1">
    <property type="nucleotide sequence ID" value="NZ_BMMS01000011.1"/>
</dbReference>
<reference evidence="1" key="2">
    <citation type="submission" date="2020-09" db="EMBL/GenBank/DDBJ databases">
        <authorList>
            <person name="Sun Q."/>
            <person name="Zhou Y."/>
        </authorList>
    </citation>
    <scope>NUCLEOTIDE SEQUENCE</scope>
    <source>
        <strain evidence="1">CGMCC 4.7201</strain>
    </source>
</reference>
<evidence type="ECO:0000313" key="2">
    <source>
        <dbReference type="Proteomes" id="UP000641932"/>
    </source>
</evidence>
<organism evidence="1 2">
    <name type="scientific">Wenjunlia tyrosinilytica</name>
    <dbReference type="NCBI Taxonomy" id="1544741"/>
    <lineage>
        <taxon>Bacteria</taxon>
        <taxon>Bacillati</taxon>
        <taxon>Actinomycetota</taxon>
        <taxon>Actinomycetes</taxon>
        <taxon>Kitasatosporales</taxon>
        <taxon>Streptomycetaceae</taxon>
        <taxon>Wenjunlia</taxon>
    </lineage>
</organism>
<dbReference type="AlphaFoldDB" id="A0A917ZPN3"/>
<proteinExistence type="predicted"/>
<sequence>MSFYFHLRAVAVNQVKEDAGWLTRLFDFAWDGLVDEADTHAMVSLERDFLDVHHFYTGARHYPDTGEPKTLPVLGGRVVRGAEPDVPPFVILDPPLVVQASAFLDDVRFDDLWSAAAEQLVPPHGAGFTSVLRKTFDRHHDALRGFYAKAADEGDSVVKWLLL</sequence>
<evidence type="ECO:0008006" key="3">
    <source>
        <dbReference type="Google" id="ProtNLM"/>
    </source>
</evidence>
<comment type="caution">
    <text evidence="1">The sequence shown here is derived from an EMBL/GenBank/DDBJ whole genome shotgun (WGS) entry which is preliminary data.</text>
</comment>
<accession>A0A917ZPN3</accession>
<evidence type="ECO:0000313" key="1">
    <source>
        <dbReference type="EMBL" id="GGO88307.1"/>
    </source>
</evidence>
<reference evidence="1" key="1">
    <citation type="journal article" date="2014" name="Int. J. Syst. Evol. Microbiol.">
        <title>Complete genome sequence of Corynebacterium casei LMG S-19264T (=DSM 44701T), isolated from a smear-ripened cheese.</title>
        <authorList>
            <consortium name="US DOE Joint Genome Institute (JGI-PGF)"/>
            <person name="Walter F."/>
            <person name="Albersmeier A."/>
            <person name="Kalinowski J."/>
            <person name="Ruckert C."/>
        </authorList>
    </citation>
    <scope>NUCLEOTIDE SEQUENCE</scope>
    <source>
        <strain evidence="1">CGMCC 4.7201</strain>
    </source>
</reference>
<gene>
    <name evidence="1" type="ORF">GCM10012280_28810</name>
</gene>
<dbReference type="Gene3D" id="3.40.1760.10">
    <property type="entry name" value="YfbM-like super family"/>
    <property type="match status" value="1"/>
</dbReference>
<dbReference type="Proteomes" id="UP000641932">
    <property type="component" value="Unassembled WGS sequence"/>
</dbReference>
<name>A0A917ZPN3_9ACTN</name>